<comment type="caution">
    <text evidence="1">The sequence shown here is derived from an EMBL/GenBank/DDBJ whole genome shotgun (WGS) entry which is preliminary data.</text>
</comment>
<gene>
    <name evidence="1" type="ORF">ACFSOY_19960</name>
</gene>
<accession>A0ABW5A3W7</accession>
<dbReference type="Proteomes" id="UP001597343">
    <property type="component" value="Unassembled WGS sequence"/>
</dbReference>
<sequence length="605" mass="69250">MVQERFQYMLYSKERNGLLVSGRKGGIYFLDQNLNCVQASMKTDNIRPISAMVATDRYIFTRSNFGQIVRWDLYTLRPIDILYEGAYADRAMLDEDDSITPSINHALTLFDSKVYALNGFGQLLEIDPNTCRLLRVLDPNKASFIETIEVSRPDTHVLSDFSGWLYFGNLSTGEFEKRIRVDRGPVHCVRYDKRHDRYWASTDNSYGFSIVSADGKEKQHYKMTLDDVEWITFDESHSSAYIACFDHHLYVYSNENEQAELKRVIGPFKFQLKQVLYVSDHQIYILLESGEIYQIDQYGNQLEKTSFEGNCVWGVDAHPEDDSLVYCALEDGSVSIVRYGIGSYQTVELSEVTRHRYAFGRVRRARPLPDGSYLAVTTSGTVFLASGEGTIRWRRQVPGIVRDVDLNVDFTKALIGTEAQYAAELDVETGELLQELKCDLPVWAVTYDHQGNRYIGCRNQKILILDKDDFDSVSEIYPRDNVKRFRRLENGNILMNGPEGVCEIDTSTKEVVKRWTDWVTTTVENAIVFEQNVYTVSYNLMICSYDYESTDGFDVQLSTHDFPKGIAARKAETGESLLLVGGRAPYVAVYLLQEGVPHKVRELFL</sequence>
<evidence type="ECO:0008006" key="3">
    <source>
        <dbReference type="Google" id="ProtNLM"/>
    </source>
</evidence>
<reference evidence="2" key="1">
    <citation type="journal article" date="2019" name="Int. J. Syst. Evol. Microbiol.">
        <title>The Global Catalogue of Microorganisms (GCM) 10K type strain sequencing project: providing services to taxonomists for standard genome sequencing and annotation.</title>
        <authorList>
            <consortium name="The Broad Institute Genomics Platform"/>
            <consortium name="The Broad Institute Genome Sequencing Center for Infectious Disease"/>
            <person name="Wu L."/>
            <person name="Ma J."/>
        </authorList>
    </citation>
    <scope>NUCLEOTIDE SEQUENCE [LARGE SCALE GENOMIC DNA]</scope>
    <source>
        <strain evidence="2">CGMCC 1.13574</strain>
    </source>
</reference>
<dbReference type="InterPro" id="IPR015943">
    <property type="entry name" value="WD40/YVTN_repeat-like_dom_sf"/>
</dbReference>
<dbReference type="EMBL" id="JBHUIO010000019">
    <property type="protein sequence ID" value="MFD2172226.1"/>
    <property type="molecule type" value="Genomic_DNA"/>
</dbReference>
<protein>
    <recommendedName>
        <fullName evidence="3">WD40 repeat domain-containing protein</fullName>
    </recommendedName>
</protein>
<dbReference type="Gene3D" id="2.130.10.10">
    <property type="entry name" value="YVTN repeat-like/Quinoprotein amine dehydrogenase"/>
    <property type="match status" value="2"/>
</dbReference>
<dbReference type="InterPro" id="IPR011047">
    <property type="entry name" value="Quinoprotein_ADH-like_sf"/>
</dbReference>
<evidence type="ECO:0000313" key="2">
    <source>
        <dbReference type="Proteomes" id="UP001597343"/>
    </source>
</evidence>
<evidence type="ECO:0000313" key="1">
    <source>
        <dbReference type="EMBL" id="MFD2172226.1"/>
    </source>
</evidence>
<name>A0ABW5A3W7_9BACL</name>
<proteinExistence type="predicted"/>
<organism evidence="1 2">
    <name type="scientific">Tumebacillus lipolyticus</name>
    <dbReference type="NCBI Taxonomy" id="1280370"/>
    <lineage>
        <taxon>Bacteria</taxon>
        <taxon>Bacillati</taxon>
        <taxon>Bacillota</taxon>
        <taxon>Bacilli</taxon>
        <taxon>Bacillales</taxon>
        <taxon>Alicyclobacillaceae</taxon>
        <taxon>Tumebacillus</taxon>
    </lineage>
</organism>
<dbReference type="SUPFAM" id="SSF50998">
    <property type="entry name" value="Quinoprotein alcohol dehydrogenase-like"/>
    <property type="match status" value="2"/>
</dbReference>
<dbReference type="RefSeq" id="WP_386049615.1">
    <property type="nucleotide sequence ID" value="NZ_JBHUIO010000019.1"/>
</dbReference>
<keyword evidence="2" id="KW-1185">Reference proteome</keyword>